<name>K1YMK6_9BACT</name>
<accession>K1YMK6</accession>
<protein>
    <recommendedName>
        <fullName evidence="2">6-bladed beta-propeller</fullName>
    </recommendedName>
</protein>
<reference evidence="1" key="1">
    <citation type="journal article" date="2012" name="Science">
        <title>Fermentation, hydrogen, and sulfur metabolism in multiple uncultivated bacterial phyla.</title>
        <authorList>
            <person name="Wrighton K.C."/>
            <person name="Thomas B.C."/>
            <person name="Sharon I."/>
            <person name="Miller C.S."/>
            <person name="Castelle C.J."/>
            <person name="VerBerkmoes N.C."/>
            <person name="Wilkins M.J."/>
            <person name="Hettich R.L."/>
            <person name="Lipton M.S."/>
            <person name="Williams K.H."/>
            <person name="Long P.E."/>
            <person name="Banfield J.F."/>
        </authorList>
    </citation>
    <scope>NUCLEOTIDE SEQUENCE [LARGE SCALE GENOMIC DNA]</scope>
</reference>
<dbReference type="AlphaFoldDB" id="K1YMK6"/>
<organism evidence="1">
    <name type="scientific">uncultured bacterium</name>
    <name type="common">gcode 4</name>
    <dbReference type="NCBI Taxonomy" id="1234023"/>
    <lineage>
        <taxon>Bacteria</taxon>
        <taxon>environmental samples</taxon>
    </lineage>
</organism>
<dbReference type="EMBL" id="AMFJ01028950">
    <property type="protein sequence ID" value="EKD44175.1"/>
    <property type="molecule type" value="Genomic_DNA"/>
</dbReference>
<gene>
    <name evidence="1" type="ORF">ACD_71C00219G0005</name>
</gene>
<comment type="caution">
    <text evidence="1">The sequence shown here is derived from an EMBL/GenBank/DDBJ whole genome shotgun (WGS) entry which is preliminary data.</text>
</comment>
<dbReference type="PROSITE" id="PS51257">
    <property type="entry name" value="PROKAR_LIPOPROTEIN"/>
    <property type="match status" value="1"/>
</dbReference>
<proteinExistence type="predicted"/>
<dbReference type="SUPFAM" id="SSF82171">
    <property type="entry name" value="DPP6 N-terminal domain-like"/>
    <property type="match status" value="1"/>
</dbReference>
<sequence>MKNLFYFFLVLLFTSCKSSENGVIIFNANDNYPEIDLKLSDVANIEYIQLKPGKDSILINGFTNKARELFIANDKIFLLDQNRKIVIYDYNGNPLTKIENIGRGPKEFVGLIDFLADSTKKEIFCFSGDGKKMLIYGFDGKYKKHFSKDRITYFQNVNLLENSKFLGYRRVFKNGDKRPILTILSSKFEIESSIPFSHKRLYIFDPDGVLEYSSIINAKKGDFLFSLRSDTIYYLNNHLKIIPRFVDQTPYGSENIQIYPTIETNEYVFFCTLFSHITDPEGKVKYFVYDKKNKGFFRLKQFSSLIKDRNFKSNFQLALIKDFIEINSLTLTLNNNIAAALIPAHLLLENRESLPPKLKEISKDINENDNPVLMLMKFK</sequence>
<evidence type="ECO:0008006" key="2">
    <source>
        <dbReference type="Google" id="ProtNLM"/>
    </source>
</evidence>
<dbReference type="Pfam" id="PF17170">
    <property type="entry name" value="DUF5128"/>
    <property type="match status" value="1"/>
</dbReference>
<evidence type="ECO:0000313" key="1">
    <source>
        <dbReference type="EMBL" id="EKD44175.1"/>
    </source>
</evidence>